<dbReference type="EMBL" id="CP002985">
    <property type="protein sequence ID" value="AEM47679.1"/>
    <property type="molecule type" value="Genomic_DNA"/>
</dbReference>
<sequence length="32" mass="3593">MMAFLAAVKLRHSRVEKPDSSRVALVYGFVVD</sequence>
<evidence type="ECO:0000313" key="1">
    <source>
        <dbReference type="EMBL" id="AEM47679.1"/>
    </source>
</evidence>
<reference evidence="1 2" key="1">
    <citation type="journal article" date="2011" name="J. Bacteriol.">
        <title>Draft genome of the psychrotolerant acidophile Acidithiobacillus ferrivorans SS3.</title>
        <authorList>
            <person name="Liljeqvist M."/>
            <person name="Valdes J."/>
            <person name="Holmes D.S."/>
            <person name="Dopson M."/>
        </authorList>
    </citation>
    <scope>NUCLEOTIDE SEQUENCE [LARGE SCALE GENOMIC DNA]</scope>
    <source>
        <strain evidence="1 2">SS3</strain>
    </source>
</reference>
<accession>G0JS82</accession>
<gene>
    <name evidence="1" type="ORF">Acife_1537</name>
</gene>
<evidence type="ECO:0000313" key="2">
    <source>
        <dbReference type="Proteomes" id="UP000009220"/>
    </source>
</evidence>
<dbReference type="HOGENOM" id="CLU_3387600_0_0_6"/>
<proteinExistence type="predicted"/>
<protein>
    <submittedName>
        <fullName evidence="1">Uncharacterized protein</fullName>
    </submittedName>
</protein>
<dbReference type="AlphaFoldDB" id="G0JS82"/>
<dbReference type="Proteomes" id="UP000009220">
    <property type="component" value="Chromosome"/>
</dbReference>
<dbReference type="KEGG" id="afi:Acife_1537"/>
<name>G0JS82_9PROT</name>
<organism evidence="1 2">
    <name type="scientific">Acidithiobacillus ferrivorans SS3</name>
    <dbReference type="NCBI Taxonomy" id="743299"/>
    <lineage>
        <taxon>Bacteria</taxon>
        <taxon>Pseudomonadati</taxon>
        <taxon>Pseudomonadota</taxon>
        <taxon>Acidithiobacillia</taxon>
        <taxon>Acidithiobacillales</taxon>
        <taxon>Acidithiobacillaceae</taxon>
        <taxon>Acidithiobacillus</taxon>
    </lineage>
</organism>
<dbReference type="STRING" id="743299.Acife_1537"/>